<keyword evidence="3" id="KW-1185">Reference proteome</keyword>
<feature type="compositionally biased region" description="Basic and acidic residues" evidence="1">
    <location>
        <begin position="116"/>
        <end position="127"/>
    </location>
</feature>
<dbReference type="OrthoDB" id="1100725at2"/>
<dbReference type="PATRIC" id="fig|1150600.3.peg.3609"/>
<gene>
    <name evidence="2" type="ORF">ADIARSV_3642</name>
</gene>
<accession>R9GND6</accession>
<reference evidence="2 3" key="1">
    <citation type="journal article" date="2013" name="Genome Announc.">
        <title>Draft Genome Sequence of Arcticibacter svalbardensis Strain MN12-7T, a Member of the Family Sphingobacteriaceae Isolated from an Arctic Soil Sample.</title>
        <authorList>
            <person name="Shivaji S."/>
            <person name="Ara S."/>
            <person name="Prasad S."/>
            <person name="Manasa B.P."/>
            <person name="Begum Z."/>
            <person name="Singh A."/>
            <person name="Kumar Pinnaka A."/>
        </authorList>
    </citation>
    <scope>NUCLEOTIDE SEQUENCE [LARGE SCALE GENOMIC DNA]</scope>
    <source>
        <strain evidence="2 3">MN12-7</strain>
    </source>
</reference>
<evidence type="ECO:0000313" key="2">
    <source>
        <dbReference type="EMBL" id="EOR93223.1"/>
    </source>
</evidence>
<dbReference type="RefSeq" id="WP_016196867.1">
    <property type="nucleotide sequence ID" value="NZ_AQPN01000125.1"/>
</dbReference>
<comment type="caution">
    <text evidence="2">The sequence shown here is derived from an EMBL/GenBank/DDBJ whole genome shotgun (WGS) entry which is preliminary data.</text>
</comment>
<evidence type="ECO:0000256" key="1">
    <source>
        <dbReference type="SAM" id="MobiDB-lite"/>
    </source>
</evidence>
<proteinExistence type="predicted"/>
<feature type="region of interest" description="Disordered" evidence="1">
    <location>
        <begin position="116"/>
        <end position="135"/>
    </location>
</feature>
<name>R9GND6_9SPHI</name>
<dbReference type="STRING" id="1150600.ADIARSV_3642"/>
<organism evidence="2 3">
    <name type="scientific">Arcticibacter svalbardensis MN12-7</name>
    <dbReference type="NCBI Taxonomy" id="1150600"/>
    <lineage>
        <taxon>Bacteria</taxon>
        <taxon>Pseudomonadati</taxon>
        <taxon>Bacteroidota</taxon>
        <taxon>Sphingobacteriia</taxon>
        <taxon>Sphingobacteriales</taxon>
        <taxon>Sphingobacteriaceae</taxon>
        <taxon>Arcticibacter</taxon>
    </lineage>
</organism>
<sequence>MINKGEIFKKAGYILIELNEQYQYIEENPRALNDLELELFSANADFLAENLRVLRKFNAKKAERSASGTENHEEQVDKEVSLSALLEHPEEITPVQEKVPVAEKKELVSETWFNDKKAEHEEDEKAQVEAPLSVPVPKPLPVAQIPEVKSTAPSSSDVIDSRYPSVPLPAPIPEPLPVVSAPQANSQPPRVQSINDLISSQKSKQAVSGQLNKQPAIGDLKSSISLNDKLLFIKDLFNGYSLAYSEAIEILNRFETFDSAEHFLQSNYAVKNNWIGKQSSVDKFYEILHRRFSR</sequence>
<protein>
    <submittedName>
        <fullName evidence="2">Uncharacterized protein</fullName>
    </submittedName>
</protein>
<evidence type="ECO:0000313" key="3">
    <source>
        <dbReference type="Proteomes" id="UP000014174"/>
    </source>
</evidence>
<dbReference type="eggNOG" id="ENOG50323RD">
    <property type="taxonomic scope" value="Bacteria"/>
</dbReference>
<dbReference type="EMBL" id="AQPN01000125">
    <property type="protein sequence ID" value="EOR93223.1"/>
    <property type="molecule type" value="Genomic_DNA"/>
</dbReference>
<dbReference type="AlphaFoldDB" id="R9GND6"/>
<dbReference type="Proteomes" id="UP000014174">
    <property type="component" value="Unassembled WGS sequence"/>
</dbReference>